<keyword evidence="2" id="KW-0436">Ligase</keyword>
<dbReference type="InterPro" id="IPR014145">
    <property type="entry name" value="LigD_pol_dom"/>
</dbReference>
<feature type="domain" description="DNA ligase D polymerase" evidence="1">
    <location>
        <begin position="32"/>
        <end position="293"/>
    </location>
</feature>
<accession>A0A5Q3QEX4</accession>
<protein>
    <submittedName>
        <fullName evidence="2">ATP-dependent DNA ligase</fullName>
    </submittedName>
</protein>
<dbReference type="InterPro" id="IPR033649">
    <property type="entry name" value="MtLigD_Pol-like"/>
</dbReference>
<dbReference type="NCBIfam" id="TIGR02778">
    <property type="entry name" value="ligD_pol"/>
    <property type="match status" value="1"/>
</dbReference>
<dbReference type="CDD" id="cd04863">
    <property type="entry name" value="MtLigD_Pol_like"/>
    <property type="match status" value="1"/>
</dbReference>
<dbReference type="KEGG" id="sace:GIY23_11510"/>
<dbReference type="GO" id="GO:0016874">
    <property type="term" value="F:ligase activity"/>
    <property type="evidence" value="ECO:0007669"/>
    <property type="project" value="UniProtKB-KW"/>
</dbReference>
<gene>
    <name evidence="2" type="ORF">GIY23_11510</name>
</gene>
<dbReference type="RefSeq" id="WP_154076648.1">
    <property type="nucleotide sequence ID" value="NZ_CP045929.1"/>
</dbReference>
<sequence>MATRTKVTAQVEGRELTLSNLDKVLYPTPGFTKRDVLEYYRRISAVLLPHVSDRAATLIRFPDGVGKGSFYEKNVSRHAPDWVRTAALVSGARGQGLSTNHHVVVNDVPTLMWTANLAALELHVPQWTVGPDAERHTPDLLVFDLDPGPPASIVECCRVALRLRDVLADEGFRPYPKTSGSKGMQLYCPVSTTEHEATSRYAKKLARQLEQQYPDEIIATMTKAARAGKIFIDWSQNNPAKTTVAPYSLRAREMPTVSTPITWREVHACRSPEDLVFRSEDVLARVDEHGDFFADLHDSPRAL</sequence>
<evidence type="ECO:0000313" key="3">
    <source>
        <dbReference type="Proteomes" id="UP000371041"/>
    </source>
</evidence>
<proteinExistence type="predicted"/>
<keyword evidence="3" id="KW-1185">Reference proteome</keyword>
<name>A0A5Q3QEX4_9PSEU</name>
<dbReference type="AlphaFoldDB" id="A0A5Q3QEX4"/>
<reference evidence="3" key="1">
    <citation type="submission" date="2019-11" db="EMBL/GenBank/DDBJ databases">
        <title>The complete genome sequence of Saccharopolyspora sp. E2A.</title>
        <authorList>
            <person name="Zhang G."/>
        </authorList>
    </citation>
    <scope>NUCLEOTIDE SEQUENCE [LARGE SCALE GENOMIC DNA]</scope>
    <source>
        <strain evidence="3">E2A</strain>
    </source>
</reference>
<dbReference type="Proteomes" id="UP000371041">
    <property type="component" value="Chromosome"/>
</dbReference>
<dbReference type="Pfam" id="PF21686">
    <property type="entry name" value="LigD_Prim-Pol"/>
    <property type="match status" value="1"/>
</dbReference>
<dbReference type="EMBL" id="CP045929">
    <property type="protein sequence ID" value="QGK70065.1"/>
    <property type="molecule type" value="Genomic_DNA"/>
</dbReference>
<evidence type="ECO:0000313" key="2">
    <source>
        <dbReference type="EMBL" id="QGK70065.1"/>
    </source>
</evidence>
<organism evidence="2 3">
    <name type="scientific">Allosaccharopolyspora coralli</name>
    <dbReference type="NCBI Taxonomy" id="2665642"/>
    <lineage>
        <taxon>Bacteria</taxon>
        <taxon>Bacillati</taxon>
        <taxon>Actinomycetota</taxon>
        <taxon>Actinomycetes</taxon>
        <taxon>Pseudonocardiales</taxon>
        <taxon>Pseudonocardiaceae</taxon>
        <taxon>Allosaccharopolyspora</taxon>
    </lineage>
</organism>
<dbReference type="InterPro" id="IPR052171">
    <property type="entry name" value="NHEJ_LigD"/>
</dbReference>
<evidence type="ECO:0000259" key="1">
    <source>
        <dbReference type="Pfam" id="PF21686"/>
    </source>
</evidence>
<dbReference type="PANTHER" id="PTHR42705:SF2">
    <property type="entry name" value="BIFUNCTIONAL NON-HOMOLOGOUS END JOINING PROTEIN LIGD"/>
    <property type="match status" value="1"/>
</dbReference>
<dbReference type="PANTHER" id="PTHR42705">
    <property type="entry name" value="BIFUNCTIONAL NON-HOMOLOGOUS END JOINING PROTEIN LIGD"/>
    <property type="match status" value="1"/>
</dbReference>
<dbReference type="Gene3D" id="3.90.920.10">
    <property type="entry name" value="DNA primase, PRIM domain"/>
    <property type="match status" value="1"/>
</dbReference>